<dbReference type="Pfam" id="PF04935">
    <property type="entry name" value="SURF6"/>
    <property type="match status" value="1"/>
</dbReference>
<evidence type="ECO:0000256" key="3">
    <source>
        <dbReference type="ARBA" id="ARBA00023242"/>
    </source>
</evidence>
<dbReference type="Pfam" id="PF15459">
    <property type="entry name" value="RRP14"/>
    <property type="match status" value="1"/>
</dbReference>
<dbReference type="PANTHER" id="PTHR14369:SF0">
    <property type="entry name" value="SURFEIT LOCUS PROTEIN 6"/>
    <property type="match status" value="1"/>
</dbReference>
<feature type="compositionally biased region" description="Basic residues" evidence="4">
    <location>
        <begin position="271"/>
        <end position="281"/>
    </location>
</feature>
<sequence length="345" mass="40323">MKNKKQKPITVLKVDTDMKSIIHQHALFFDKLVELIPAKFYLPTNDEKPWFQGLSKAGKASAKKESRENIKKARRDRMDPEKSSTTTLDLLKKKLEKDKSSESDDEEIEIRPMLSGHESNERKVTLEELRQRLHQKIEESRAERNFGDSNRAKRRIGRDDKKGIQQKKRKRDDVSEEKKSTSRSADKVEKDVAEASRELAFSHVKLGNEEEHGKKKRKLSKSKELERAKKLEEAMKDPEKGEIISKKHSWKSATSRAAGMKVHDDPSLLKRSIHKEKKRHQKNSEKWKERVQTTHKMKADKQKKRSENIAHKVNEKKNRRIAKREKKLLRPGFEGRKEGFINEAS</sequence>
<dbReference type="InterPro" id="IPR029188">
    <property type="entry name" value="Rrp14_N"/>
</dbReference>
<dbReference type="GO" id="GO:0005730">
    <property type="term" value="C:nucleolus"/>
    <property type="evidence" value="ECO:0007669"/>
    <property type="project" value="TreeGrafter"/>
</dbReference>
<keyword evidence="3" id="KW-0539">Nucleus</keyword>
<dbReference type="GO" id="GO:0003677">
    <property type="term" value="F:DNA binding"/>
    <property type="evidence" value="ECO:0007669"/>
    <property type="project" value="TreeGrafter"/>
</dbReference>
<feature type="domain" description="Ribosomal RNA-processing protein 14 N-terminal" evidence="6">
    <location>
        <begin position="22"/>
        <end position="81"/>
    </location>
</feature>
<evidence type="ECO:0008006" key="8">
    <source>
        <dbReference type="Google" id="ProtNLM"/>
    </source>
</evidence>
<evidence type="ECO:0000256" key="4">
    <source>
        <dbReference type="SAM" id="MobiDB-lite"/>
    </source>
</evidence>
<dbReference type="PANTHER" id="PTHR14369">
    <property type="entry name" value="SURFEIT LOCUS PROTEIN 6"/>
    <property type="match status" value="1"/>
</dbReference>
<evidence type="ECO:0000313" key="7">
    <source>
        <dbReference type="EMBL" id="SPC98317.1"/>
    </source>
</evidence>
<feature type="compositionally biased region" description="Basic and acidic residues" evidence="4">
    <location>
        <begin position="62"/>
        <end position="82"/>
    </location>
</feature>
<organism evidence="7">
    <name type="scientific">Fagus sylvatica</name>
    <name type="common">Beechnut</name>
    <dbReference type="NCBI Taxonomy" id="28930"/>
    <lineage>
        <taxon>Eukaryota</taxon>
        <taxon>Viridiplantae</taxon>
        <taxon>Streptophyta</taxon>
        <taxon>Embryophyta</taxon>
        <taxon>Tracheophyta</taxon>
        <taxon>Spermatophyta</taxon>
        <taxon>Magnoliopsida</taxon>
        <taxon>eudicotyledons</taxon>
        <taxon>Gunneridae</taxon>
        <taxon>Pentapetalae</taxon>
        <taxon>rosids</taxon>
        <taxon>fabids</taxon>
        <taxon>Fagales</taxon>
        <taxon>Fagaceae</taxon>
        <taxon>Fagus</taxon>
    </lineage>
</organism>
<evidence type="ECO:0000259" key="6">
    <source>
        <dbReference type="Pfam" id="PF15459"/>
    </source>
</evidence>
<proteinExistence type="inferred from homology"/>
<protein>
    <recommendedName>
        <fullName evidence="8">Ribosomal RNA-processing protein 14/surfeit locus protein 6 C-terminal domain-containing protein</fullName>
    </recommendedName>
</protein>
<reference evidence="7" key="1">
    <citation type="submission" date="2018-02" db="EMBL/GenBank/DDBJ databases">
        <authorList>
            <person name="Cohen D.B."/>
            <person name="Kent A.D."/>
        </authorList>
    </citation>
    <scope>NUCLEOTIDE SEQUENCE</scope>
</reference>
<dbReference type="InterPro" id="IPR029190">
    <property type="entry name" value="Rrp14/SURF6_C"/>
</dbReference>
<feature type="compositionally biased region" description="Basic residues" evidence="4">
    <location>
        <begin position="317"/>
        <end position="329"/>
    </location>
</feature>
<dbReference type="GO" id="GO:0042274">
    <property type="term" value="P:ribosomal small subunit biogenesis"/>
    <property type="evidence" value="ECO:0007669"/>
    <property type="project" value="TreeGrafter"/>
</dbReference>
<dbReference type="EMBL" id="OIVN01001857">
    <property type="protein sequence ID" value="SPC98317.1"/>
    <property type="molecule type" value="Genomic_DNA"/>
</dbReference>
<comment type="subcellular location">
    <subcellularLocation>
        <location evidence="1">Nucleus</location>
    </subcellularLocation>
</comment>
<dbReference type="InterPro" id="IPR007019">
    <property type="entry name" value="SURF6"/>
</dbReference>
<feature type="compositionally biased region" description="Basic and acidic residues" evidence="4">
    <location>
        <begin position="171"/>
        <end position="197"/>
    </location>
</feature>
<gene>
    <name evidence="7" type="ORF">FSB_LOCUS26199</name>
</gene>
<evidence type="ECO:0000256" key="1">
    <source>
        <dbReference type="ARBA" id="ARBA00004123"/>
    </source>
</evidence>
<dbReference type="AlphaFoldDB" id="A0A2N9G6Q2"/>
<evidence type="ECO:0000256" key="2">
    <source>
        <dbReference type="ARBA" id="ARBA00005904"/>
    </source>
</evidence>
<name>A0A2N9G6Q2_FAGSY</name>
<comment type="similarity">
    <text evidence="2">Belongs to the SURF6 family.</text>
</comment>
<feature type="region of interest" description="Disordered" evidence="4">
    <location>
        <begin position="45"/>
        <end position="345"/>
    </location>
</feature>
<dbReference type="GO" id="GO:0042273">
    <property type="term" value="P:ribosomal large subunit biogenesis"/>
    <property type="evidence" value="ECO:0007669"/>
    <property type="project" value="TreeGrafter"/>
</dbReference>
<feature type="compositionally biased region" description="Basic and acidic residues" evidence="4">
    <location>
        <begin position="221"/>
        <end position="245"/>
    </location>
</feature>
<feature type="compositionally biased region" description="Basic and acidic residues" evidence="4">
    <location>
        <begin position="118"/>
        <end position="146"/>
    </location>
</feature>
<feature type="compositionally biased region" description="Basic and acidic residues" evidence="4">
    <location>
        <begin position="90"/>
        <end position="102"/>
    </location>
</feature>
<evidence type="ECO:0000259" key="5">
    <source>
        <dbReference type="Pfam" id="PF04935"/>
    </source>
</evidence>
<feature type="domain" description="Ribosomal RNA-processing protein 14/surfeit locus protein 6 C-terminal" evidence="5">
    <location>
        <begin position="137"/>
        <end position="320"/>
    </location>
</feature>
<feature type="compositionally biased region" description="Basic and acidic residues" evidence="4">
    <location>
        <begin position="282"/>
        <end position="316"/>
    </location>
</feature>
<accession>A0A2N9G6Q2</accession>
<dbReference type="GO" id="GO:0003723">
    <property type="term" value="F:RNA binding"/>
    <property type="evidence" value="ECO:0007669"/>
    <property type="project" value="TreeGrafter"/>
</dbReference>
<feature type="compositionally biased region" description="Basic and acidic residues" evidence="4">
    <location>
        <begin position="333"/>
        <end position="345"/>
    </location>
</feature>